<dbReference type="AlphaFoldDB" id="A0A1U6I6S1"/>
<accession>A0A1U6I6S1</accession>
<evidence type="ECO:0000313" key="3">
    <source>
        <dbReference type="Proteomes" id="UP000190989"/>
    </source>
</evidence>
<protein>
    <submittedName>
        <fullName evidence="2">Uncharacterized protein</fullName>
    </submittedName>
</protein>
<evidence type="ECO:0000313" key="2">
    <source>
        <dbReference type="EMBL" id="SLK03717.1"/>
    </source>
</evidence>
<dbReference type="EMBL" id="FVZE01000004">
    <property type="protein sequence ID" value="SLK03717.1"/>
    <property type="molecule type" value="Genomic_DNA"/>
</dbReference>
<name>A0A1U6I6S1_9SPHN</name>
<feature type="compositionally biased region" description="Low complexity" evidence="1">
    <location>
        <begin position="631"/>
        <end position="647"/>
    </location>
</feature>
<gene>
    <name evidence="2" type="ORF">SAMN06295987_104285</name>
</gene>
<dbReference type="STRING" id="428990.SAMN06295987_104285"/>
<evidence type="ECO:0000256" key="1">
    <source>
        <dbReference type="SAM" id="MobiDB-lite"/>
    </source>
</evidence>
<sequence>MPRRVTITFSDGTSHVYDGVPDNATPQQVQARAQKDFSDKSITNIDGGRSAAPKPKPKPAPQQSMLGQIGSSFTNALAGIGQGLAAIPDAATEAIAGVSREAIGAGSKVSSGLYNALGMHDQAKKVQQNAAMLDNALARPFTIGGAIEKAAPTPQDTHGKIARIGSQFVGASLAPVPGAKAPAKSPIPKPVANEARDIVREGEKAGVRVMTSDVRPPKTFIGKSAQSLGEKIPFLGTGGQRAAQQGERVEAVKNVLREFGGEDTVKLIDDAPGALEDVAKNLAANRSRELSNLTRAKTSVIENTQGVVQTPKAVSAIDEQIANLQGIGTDATKPVIAKLQDWKQALQGKNLKVVEQIRKEMGDAFKAPELSGSRTTGEGALSKIYGPLREDMGNFIRSAAGEGKFQQWKTANDKLAAMAGELDNAALKGVLKTSEMTPENVGKLLFSKNRSDVARLFNNLDDFGKSRAQAAVLQRAFDKAISADKGLSVERFVNNVTSLGNNVGVFFRGADKARIEGLVKVLDATRRASAASVSPPTGVQNLPVAGGYALGSLFGQAAIPVAGAGGLFARAYESAPVRDLLLRIARAPAGSQQESTLIQRAIQAMIASAPREAKALNDNIAATLAKSPGMAAAENETNAGGEPPAQQ</sequence>
<reference evidence="3" key="1">
    <citation type="submission" date="2017-02" db="EMBL/GenBank/DDBJ databases">
        <authorList>
            <person name="Varghese N."/>
            <person name="Submissions S."/>
        </authorList>
    </citation>
    <scope>NUCLEOTIDE SEQUENCE [LARGE SCALE GENOMIC DNA]</scope>
    <source>
        <strain evidence="3">SM117</strain>
    </source>
</reference>
<keyword evidence="3" id="KW-1185">Reference proteome</keyword>
<organism evidence="2 3">
    <name type="scientific">Novosphingobium mathurense</name>
    <dbReference type="NCBI Taxonomy" id="428990"/>
    <lineage>
        <taxon>Bacteria</taxon>
        <taxon>Pseudomonadati</taxon>
        <taxon>Pseudomonadota</taxon>
        <taxon>Alphaproteobacteria</taxon>
        <taxon>Sphingomonadales</taxon>
        <taxon>Sphingomonadaceae</taxon>
        <taxon>Novosphingobium</taxon>
    </lineage>
</organism>
<proteinExistence type="predicted"/>
<dbReference type="RefSeq" id="WP_079730931.1">
    <property type="nucleotide sequence ID" value="NZ_FVZE01000004.1"/>
</dbReference>
<dbReference type="Proteomes" id="UP000190989">
    <property type="component" value="Unassembled WGS sequence"/>
</dbReference>
<feature type="region of interest" description="Disordered" evidence="1">
    <location>
        <begin position="627"/>
        <end position="647"/>
    </location>
</feature>
<feature type="region of interest" description="Disordered" evidence="1">
    <location>
        <begin position="1"/>
        <end position="63"/>
    </location>
</feature>